<dbReference type="RefSeq" id="WP_221259343.1">
    <property type="nucleotide sequence ID" value="NZ_AP024749.1"/>
</dbReference>
<feature type="transmembrane region" description="Helical" evidence="1">
    <location>
        <begin position="351"/>
        <end position="372"/>
    </location>
</feature>
<evidence type="ECO:0000256" key="1">
    <source>
        <dbReference type="SAM" id="Phobius"/>
    </source>
</evidence>
<protein>
    <recommendedName>
        <fullName evidence="4">TIGR04222 domain-containing protein</fullName>
    </recommendedName>
</protein>
<feature type="transmembrane region" description="Helical" evidence="1">
    <location>
        <begin position="146"/>
        <end position="167"/>
    </location>
</feature>
<gene>
    <name evidence="2" type="ORF">KK2020170_06060</name>
</gene>
<sequence>MNTTLWHEIEKFDFDFPLSEYSFSTRLAYENYWTEAYTKKAIEEYKKFMFLAATSGVMVSPSEIVDIVWHQHLIFTESYTDFCKILGKQINHIPSTHKKEENEIFSSARKKTKELYEQNFGEQPKEFWEYNSIDQIFDLKASKYNFQLSLIYGVLGIFILTVFNVLFFKKIFISINNPYFLIVLISLFVISIILLNIFNNKKLDDILNRIKDNFIIQNLSSNELVFMDYNQLKFVIHGYVNYMIVSKNLKTGKNETIEFVDDNLETNDIIAKIVLNTVKEYRSINYKLLLDNLLSKPILNCVSRSVLSIKDVVEKSTSFMKLFIINLCVLGFFISLALSRIIIGLTRGKQIILLLVITIIIVVISYIFLTVLKNKMTSSLIPNYYKKQIISKNKSEYSSWNWNYFLLGTSLLSVTFLEMAKNYMHVNNNIQHSTCGSSCSSCGSSCGGGCGGCGGD</sequence>
<evidence type="ECO:0000313" key="2">
    <source>
        <dbReference type="EMBL" id="BCY27738.1"/>
    </source>
</evidence>
<keyword evidence="1" id="KW-0812">Transmembrane</keyword>
<feature type="transmembrane region" description="Helical" evidence="1">
    <location>
        <begin position="319"/>
        <end position="339"/>
    </location>
</feature>
<reference evidence="2 3" key="1">
    <citation type="submission" date="2021-06" db="EMBL/GenBank/DDBJ databases">
        <title>Whole genome sequences of Flavobacterium sp. KK2020170 and assembly.</title>
        <authorList>
            <person name="Kitahara K."/>
            <person name="Miyoshi S."/>
            <person name="Uesaka K."/>
        </authorList>
    </citation>
    <scope>NUCLEOTIDE SEQUENCE [LARGE SCALE GENOMIC DNA]</scope>
    <source>
        <strain evidence="2 3">KK2020170</strain>
    </source>
</reference>
<dbReference type="Proteomes" id="UP000825258">
    <property type="component" value="Chromosome"/>
</dbReference>
<dbReference type="EMBL" id="AP024749">
    <property type="protein sequence ID" value="BCY27738.1"/>
    <property type="molecule type" value="Genomic_DNA"/>
</dbReference>
<keyword evidence="3" id="KW-1185">Reference proteome</keyword>
<name>A0ABM7S2J6_9FLAO</name>
<evidence type="ECO:0000313" key="3">
    <source>
        <dbReference type="Proteomes" id="UP000825258"/>
    </source>
</evidence>
<proteinExistence type="predicted"/>
<feature type="transmembrane region" description="Helical" evidence="1">
    <location>
        <begin position="179"/>
        <end position="198"/>
    </location>
</feature>
<keyword evidence="1" id="KW-0472">Membrane</keyword>
<organism evidence="2 3">
    <name type="scientific">Flavobacterium okayamense</name>
    <dbReference type="NCBI Taxonomy" id="2830782"/>
    <lineage>
        <taxon>Bacteria</taxon>
        <taxon>Pseudomonadati</taxon>
        <taxon>Bacteroidota</taxon>
        <taxon>Flavobacteriia</taxon>
        <taxon>Flavobacteriales</taxon>
        <taxon>Flavobacteriaceae</taxon>
        <taxon>Flavobacterium</taxon>
    </lineage>
</organism>
<keyword evidence="1" id="KW-1133">Transmembrane helix</keyword>
<evidence type="ECO:0008006" key="4">
    <source>
        <dbReference type="Google" id="ProtNLM"/>
    </source>
</evidence>
<accession>A0ABM7S2J6</accession>